<evidence type="ECO:0000256" key="7">
    <source>
        <dbReference type="ARBA" id="ARBA00031448"/>
    </source>
</evidence>
<evidence type="ECO:0000256" key="3">
    <source>
        <dbReference type="ARBA" id="ARBA00012744"/>
    </source>
</evidence>
<dbReference type="RefSeq" id="WP_149104361.1">
    <property type="nucleotide sequence ID" value="NZ_VTFT01000002.1"/>
</dbReference>
<dbReference type="SUPFAM" id="SSF52279">
    <property type="entry name" value="Beta-D-glucan exohydrolase, C-terminal domain"/>
    <property type="match status" value="1"/>
</dbReference>
<feature type="signal peptide" evidence="11">
    <location>
        <begin position="1"/>
        <end position="29"/>
    </location>
</feature>
<dbReference type="PANTHER" id="PTHR30620:SF16">
    <property type="entry name" value="LYSOSOMAL BETA GLUCOSIDASE"/>
    <property type="match status" value="1"/>
</dbReference>
<dbReference type="SMART" id="SM01217">
    <property type="entry name" value="Fn3_like"/>
    <property type="match status" value="1"/>
</dbReference>
<proteinExistence type="inferred from homology"/>
<feature type="domain" description="Fibronectin type III-like" evidence="12">
    <location>
        <begin position="677"/>
        <end position="746"/>
    </location>
</feature>
<dbReference type="Gene3D" id="3.20.20.300">
    <property type="entry name" value="Glycoside hydrolase, family 3, N-terminal domain"/>
    <property type="match status" value="1"/>
</dbReference>
<dbReference type="Pfam" id="PF01915">
    <property type="entry name" value="Glyco_hydro_3_C"/>
    <property type="match status" value="1"/>
</dbReference>
<dbReference type="AlphaFoldDB" id="A0A5D4XIA9"/>
<dbReference type="Pfam" id="PF14310">
    <property type="entry name" value="Fn3-like"/>
    <property type="match status" value="1"/>
</dbReference>
<evidence type="ECO:0000256" key="10">
    <source>
        <dbReference type="RuleBase" id="RU361161"/>
    </source>
</evidence>
<dbReference type="FunFam" id="2.60.40.10:FF:000495">
    <property type="entry name" value="Periplasmic beta-glucosidase"/>
    <property type="match status" value="1"/>
</dbReference>
<evidence type="ECO:0000256" key="8">
    <source>
        <dbReference type="ARBA" id="ARBA00032194"/>
    </source>
</evidence>
<keyword evidence="4 11" id="KW-0732">Signal</keyword>
<dbReference type="PRINTS" id="PR00133">
    <property type="entry name" value="GLHYDRLASE3"/>
</dbReference>
<evidence type="ECO:0000256" key="1">
    <source>
        <dbReference type="ARBA" id="ARBA00000448"/>
    </source>
</evidence>
<sequence length="759" mass="81181">MKRASSRLRTRPVLSGLLAAALAAPIAWAAPPPPGTSAGDLAAERAFVDALMARMTLAEKLGQLNQPPAVGNNTGPAAMAGSEDQVRSGAIGSWLGTHGAELTCRLQRIAVEESRLGIPLLYAYDVIHGMRTTFPVPLGEASSFDPDEARNAARVAAVEATAHGVHWTYAPMVDIARDPRWGRVVEGAGEDPYLGAVFAAARVRGFQGDDLAAPDTLLATAKHFVGYGAAEGGRDYNIAEIPERTLREVYLPPFEAAVDAGAQSIMAAFNEVGGVPMHAHKPLIQDLLRAQWGWDGVLVSDYTGVLELVEHGVAADREAAGRLGLAAGVDVDMVSNIYLKDLPAAVEAGRVPMAEVDASVRRVLNAKFRLGLFEDPYRYCKDPARQQAMTLTPEHRAAARRMAQKSMVLLENEGEVLPLSKSLGTLAVIGPLADEPWAMLGNWVGIGRPQDAVTPLAALKQALGDRTKLVVAKGADIDSDDTSGFERAVRAARSADAVVMFLGEHPEMSAEANNRTSLDLPGVQEQLALAVAATGKPVVVVLLNGRPLSTGALQGEVPAILEAWFPGIEGGNAIVDVLFGDVNPSGKLPVTVPRNVGQVPIYYAHRNTGRPPDKDNKYTSKYIDVPWTPLYPFGHGLSYTTFRYDPPAVARATLPGDDLAQQVSVRVTNTGKRAGTEVVQLYVRDDVASVTRPVRQLRGFRRVELQPGESRVVTFELGHDDFAMYDLDMKRVVEPGTFTVFAGGDSQASQSARFEVEAP</sequence>
<dbReference type="EC" id="3.2.1.21" evidence="3"/>
<dbReference type="InterPro" id="IPR026891">
    <property type="entry name" value="Fn3-like"/>
</dbReference>
<dbReference type="InterPro" id="IPR002772">
    <property type="entry name" value="Glyco_hydro_3_C"/>
</dbReference>
<dbReference type="InterPro" id="IPR019800">
    <property type="entry name" value="Glyco_hydro_3_AS"/>
</dbReference>
<dbReference type="Proteomes" id="UP000324973">
    <property type="component" value="Unassembled WGS sequence"/>
</dbReference>
<dbReference type="GO" id="GO:0008422">
    <property type="term" value="F:beta-glucosidase activity"/>
    <property type="evidence" value="ECO:0007669"/>
    <property type="project" value="UniProtKB-EC"/>
</dbReference>
<protein>
    <recommendedName>
        <fullName evidence="3">beta-glucosidase</fullName>
        <ecNumber evidence="3">3.2.1.21</ecNumber>
    </recommendedName>
    <alternativeName>
        <fullName evidence="9">Beta-D-glucoside glucohydrolase</fullName>
    </alternativeName>
    <alternativeName>
        <fullName evidence="7">Cellobiase</fullName>
    </alternativeName>
    <alternativeName>
        <fullName evidence="8">Gentiobiase</fullName>
    </alternativeName>
</protein>
<comment type="catalytic activity">
    <reaction evidence="1">
        <text>Hydrolysis of terminal, non-reducing beta-D-glucosyl residues with release of beta-D-glucose.</text>
        <dbReference type="EC" id="3.2.1.21"/>
    </reaction>
</comment>
<dbReference type="Gene3D" id="2.60.40.10">
    <property type="entry name" value="Immunoglobulins"/>
    <property type="match status" value="1"/>
</dbReference>
<dbReference type="FunFam" id="3.40.50.1700:FF:000009">
    <property type="entry name" value="Periplasmic beta-glucosidase"/>
    <property type="match status" value="1"/>
</dbReference>
<accession>A0A5D4XIA9</accession>
<evidence type="ECO:0000256" key="9">
    <source>
        <dbReference type="ARBA" id="ARBA00032594"/>
    </source>
</evidence>
<feature type="chain" id="PRO_5023099739" description="beta-glucosidase" evidence="11">
    <location>
        <begin position="30"/>
        <end position="759"/>
    </location>
</feature>
<dbReference type="FunFam" id="3.20.20.300:FF:000005">
    <property type="entry name" value="Periplasmic beta-glucosidase"/>
    <property type="match status" value="1"/>
</dbReference>
<keyword evidence="6 10" id="KW-0326">Glycosidase</keyword>
<dbReference type="InterPro" id="IPR013783">
    <property type="entry name" value="Ig-like_fold"/>
</dbReference>
<evidence type="ECO:0000259" key="12">
    <source>
        <dbReference type="SMART" id="SM01217"/>
    </source>
</evidence>
<evidence type="ECO:0000313" key="14">
    <source>
        <dbReference type="Proteomes" id="UP000324973"/>
    </source>
</evidence>
<evidence type="ECO:0000313" key="13">
    <source>
        <dbReference type="EMBL" id="TYT23665.1"/>
    </source>
</evidence>
<dbReference type="PROSITE" id="PS00775">
    <property type="entry name" value="GLYCOSYL_HYDROL_F3"/>
    <property type="match status" value="1"/>
</dbReference>
<dbReference type="Gene3D" id="3.40.50.1700">
    <property type="entry name" value="Glycoside hydrolase family 3 C-terminal domain"/>
    <property type="match status" value="1"/>
</dbReference>
<organism evidence="13 14">
    <name type="scientific">Luteimonas viscosa</name>
    <dbReference type="NCBI Taxonomy" id="1132694"/>
    <lineage>
        <taxon>Bacteria</taxon>
        <taxon>Pseudomonadati</taxon>
        <taxon>Pseudomonadota</taxon>
        <taxon>Gammaproteobacteria</taxon>
        <taxon>Lysobacterales</taxon>
        <taxon>Lysobacteraceae</taxon>
        <taxon>Luteimonas</taxon>
    </lineage>
</organism>
<dbReference type="InterPro" id="IPR036881">
    <property type="entry name" value="Glyco_hydro_3_C_sf"/>
</dbReference>
<evidence type="ECO:0000256" key="2">
    <source>
        <dbReference type="ARBA" id="ARBA00005336"/>
    </source>
</evidence>
<dbReference type="InterPro" id="IPR017853">
    <property type="entry name" value="GH"/>
</dbReference>
<dbReference type="InterPro" id="IPR051915">
    <property type="entry name" value="Cellulose_Degrad_GH3"/>
</dbReference>
<dbReference type="InterPro" id="IPR036962">
    <property type="entry name" value="Glyco_hydro_3_N_sf"/>
</dbReference>
<keyword evidence="14" id="KW-1185">Reference proteome</keyword>
<gene>
    <name evidence="13" type="ORF">FZO89_15645</name>
</gene>
<evidence type="ECO:0000256" key="6">
    <source>
        <dbReference type="ARBA" id="ARBA00023295"/>
    </source>
</evidence>
<dbReference type="OrthoDB" id="9781691at2"/>
<evidence type="ECO:0000256" key="11">
    <source>
        <dbReference type="SAM" id="SignalP"/>
    </source>
</evidence>
<dbReference type="PANTHER" id="PTHR30620">
    <property type="entry name" value="PERIPLASMIC BETA-GLUCOSIDASE-RELATED"/>
    <property type="match status" value="1"/>
</dbReference>
<evidence type="ECO:0000256" key="5">
    <source>
        <dbReference type="ARBA" id="ARBA00022801"/>
    </source>
</evidence>
<dbReference type="EMBL" id="VTFT01000002">
    <property type="protein sequence ID" value="TYT23665.1"/>
    <property type="molecule type" value="Genomic_DNA"/>
</dbReference>
<comment type="similarity">
    <text evidence="2 10">Belongs to the glycosyl hydrolase 3 family.</text>
</comment>
<evidence type="ECO:0000256" key="4">
    <source>
        <dbReference type="ARBA" id="ARBA00022729"/>
    </source>
</evidence>
<reference evidence="13 14" key="1">
    <citation type="submission" date="2019-08" db="EMBL/GenBank/DDBJ databases">
        <title>Luteimonas viscosus sp. nov., isolated from soil of a sunflower field.</title>
        <authorList>
            <person name="Jianli Z."/>
            <person name="Ying Z."/>
        </authorList>
    </citation>
    <scope>NUCLEOTIDE SEQUENCE [LARGE SCALE GENOMIC DNA]</scope>
    <source>
        <strain evidence="13 14">XBU10</strain>
    </source>
</reference>
<dbReference type="GO" id="GO:0009251">
    <property type="term" value="P:glucan catabolic process"/>
    <property type="evidence" value="ECO:0007669"/>
    <property type="project" value="TreeGrafter"/>
</dbReference>
<dbReference type="InterPro" id="IPR001764">
    <property type="entry name" value="Glyco_hydro_3_N"/>
</dbReference>
<keyword evidence="5 10" id="KW-0378">Hydrolase</keyword>
<dbReference type="Pfam" id="PF00933">
    <property type="entry name" value="Glyco_hydro_3"/>
    <property type="match status" value="1"/>
</dbReference>
<comment type="caution">
    <text evidence="13">The sequence shown here is derived from an EMBL/GenBank/DDBJ whole genome shotgun (WGS) entry which is preliminary data.</text>
</comment>
<dbReference type="SUPFAM" id="SSF51445">
    <property type="entry name" value="(Trans)glycosidases"/>
    <property type="match status" value="1"/>
</dbReference>
<name>A0A5D4XIA9_9GAMM</name>